<dbReference type="OrthoDB" id="151598at2"/>
<accession>A0A0P6YAC9</accession>
<dbReference type="GO" id="GO:0016787">
    <property type="term" value="F:hydrolase activity"/>
    <property type="evidence" value="ECO:0007669"/>
    <property type="project" value="UniProtKB-KW"/>
</dbReference>
<dbReference type="PANTHER" id="PTHR43798:SF31">
    <property type="entry name" value="AB HYDROLASE SUPERFAMILY PROTEIN YCLE"/>
    <property type="match status" value="1"/>
</dbReference>
<name>A0A0P6YAC9_9CHLR</name>
<dbReference type="PANTHER" id="PTHR43798">
    <property type="entry name" value="MONOACYLGLYCEROL LIPASE"/>
    <property type="match status" value="1"/>
</dbReference>
<dbReference type="STRING" id="869279.SE15_13430"/>
<dbReference type="Proteomes" id="UP000050544">
    <property type="component" value="Unassembled WGS sequence"/>
</dbReference>
<protein>
    <recommendedName>
        <fullName evidence="2">AB hydrolase-1 domain-containing protein</fullName>
    </recommendedName>
</protein>
<keyword evidence="4" id="KW-1185">Reference proteome</keyword>
<dbReference type="Pfam" id="PF00561">
    <property type="entry name" value="Abhydrolase_1"/>
    <property type="match status" value="1"/>
</dbReference>
<dbReference type="EMBL" id="LGKO01000006">
    <property type="protein sequence ID" value="KPL82095.1"/>
    <property type="molecule type" value="Genomic_DNA"/>
</dbReference>
<gene>
    <name evidence="3" type="ORF">SE15_13430</name>
</gene>
<dbReference type="RefSeq" id="WP_054522627.1">
    <property type="nucleotide sequence ID" value="NZ_LGKO01000006.1"/>
</dbReference>
<dbReference type="PRINTS" id="PR00111">
    <property type="entry name" value="ABHYDROLASE"/>
</dbReference>
<dbReference type="InterPro" id="IPR000073">
    <property type="entry name" value="AB_hydrolase_1"/>
</dbReference>
<dbReference type="SUPFAM" id="SSF53474">
    <property type="entry name" value="alpha/beta-Hydrolases"/>
    <property type="match status" value="1"/>
</dbReference>
<dbReference type="Gene3D" id="3.40.50.1820">
    <property type="entry name" value="alpha/beta hydrolase"/>
    <property type="match status" value="1"/>
</dbReference>
<evidence type="ECO:0000259" key="2">
    <source>
        <dbReference type="Pfam" id="PF00561"/>
    </source>
</evidence>
<dbReference type="GO" id="GO:0016020">
    <property type="term" value="C:membrane"/>
    <property type="evidence" value="ECO:0007669"/>
    <property type="project" value="TreeGrafter"/>
</dbReference>
<proteinExistence type="predicted"/>
<keyword evidence="1" id="KW-0378">Hydrolase</keyword>
<evidence type="ECO:0000256" key="1">
    <source>
        <dbReference type="ARBA" id="ARBA00022801"/>
    </source>
</evidence>
<comment type="caution">
    <text evidence="3">The sequence shown here is derived from an EMBL/GenBank/DDBJ whole genome shotgun (WGS) entry which is preliminary data.</text>
</comment>
<dbReference type="InterPro" id="IPR029058">
    <property type="entry name" value="AB_hydrolase_fold"/>
</dbReference>
<evidence type="ECO:0000313" key="4">
    <source>
        <dbReference type="Proteomes" id="UP000050544"/>
    </source>
</evidence>
<evidence type="ECO:0000313" key="3">
    <source>
        <dbReference type="EMBL" id="KPL82095.1"/>
    </source>
</evidence>
<dbReference type="AlphaFoldDB" id="A0A0P6YAC9"/>
<reference evidence="3 4" key="1">
    <citation type="submission" date="2015-07" db="EMBL/GenBank/DDBJ databases">
        <title>Whole genome sequence of Thermanaerothrix daxensis DSM 23592.</title>
        <authorList>
            <person name="Hemp J."/>
            <person name="Ward L.M."/>
            <person name="Pace L.A."/>
            <person name="Fischer W.W."/>
        </authorList>
    </citation>
    <scope>NUCLEOTIDE SEQUENCE [LARGE SCALE GENOMIC DNA]</scope>
    <source>
        <strain evidence="3 4">GNS-1</strain>
    </source>
</reference>
<dbReference type="InterPro" id="IPR050266">
    <property type="entry name" value="AB_hydrolase_sf"/>
</dbReference>
<sequence>MSSITTDQGILHYEVYGRGKPVILLHGWLGSWGLWQDTMAYLGRYYRTYALDFWGFGESGKKLDTYQVSDFVDLVDQFMERLGLSSAPLVGHSMGGTVSLLVAMRYPRRVEKVVVIGSPIAGASLAPALKLAGLRPIAFLLFTFFGLFRWGMRVASPLICRDPRFPEMMDRDLSQTTLESFLTSIASLRRTDLRSHLDQVRVPVMGMYGLRDNIVHPYQGRVLRRGVPHADLVEYPRAGHFIMLDEPQSFMSTLHAFLERTPQPQEPVYEPRQPPVTL</sequence>
<feature type="domain" description="AB hydrolase-1" evidence="2">
    <location>
        <begin position="20"/>
        <end position="247"/>
    </location>
</feature>
<organism evidence="3 4">
    <name type="scientific">Thermanaerothrix daxensis</name>
    <dbReference type="NCBI Taxonomy" id="869279"/>
    <lineage>
        <taxon>Bacteria</taxon>
        <taxon>Bacillati</taxon>
        <taxon>Chloroflexota</taxon>
        <taxon>Anaerolineae</taxon>
        <taxon>Anaerolineales</taxon>
        <taxon>Anaerolineaceae</taxon>
        <taxon>Thermanaerothrix</taxon>
    </lineage>
</organism>